<sequence length="613" mass="68797">MSGSRASKGCQQCRKRKVKCDEGRPFCNRCIQRGEACYGYRDPQTTYLFKSENERTATLVSRAQTRPRRRASSLSSSSRLRITLSVSSIDDSDLENAAQDLDLGTPYPWLKDGSKAREQSVEKRAVDKFFEKFVLFPCNSSSSSGFLEQLPMLFEEVQTEGRVALRWAVRAASFASLNNEQGNEQLERKASVCYGKALEALGDSLRNKEEAVSDYTLMTVVMLDLFETIFIQVPTHSRSAHTEGMAQILRLRGPDQIYSARGWSLYRLAHHRLQRQQLTYDSAPAISQEQEDLLSSLTPDTPSNRITHDNFAISKICASARELRAKLVAGDERSDEETMELVRKMVELDRTATGWRAGPSWEYRDARKHDIAGAPEWFPAHIQLHHDAWIAYEWNYHRTGRIILHTHILECLDRLLDSVSLASWSYPSPYMLPLSRNPLSPLPSPHNSLAKNSHSNRPQRTSTSSCASSAPSDSAPTLSELQEYYMHSKSVILSLAAKIVSTACLPFACSPTPTPTITKTITNTTQAPQSLGFIDSAGTLLIPTPEARALESEILEEKRTLQGVGAYFLLWPIKVVKGSKHVRDEERELATLVSEMIRDVTGMRGRLGERSCF</sequence>
<dbReference type="GO" id="GO:0008270">
    <property type="term" value="F:zinc ion binding"/>
    <property type="evidence" value="ECO:0007669"/>
    <property type="project" value="InterPro"/>
</dbReference>
<evidence type="ECO:0000313" key="5">
    <source>
        <dbReference type="Proteomes" id="UP000431533"/>
    </source>
</evidence>
<dbReference type="OrthoDB" id="2991872at2759"/>
<dbReference type="AlphaFoldDB" id="A0A8H8R532"/>
<dbReference type="Pfam" id="PF00172">
    <property type="entry name" value="Zn_clus"/>
    <property type="match status" value="1"/>
</dbReference>
<protein>
    <recommendedName>
        <fullName evidence="3">Zn(2)-C6 fungal-type domain-containing protein</fullName>
    </recommendedName>
</protein>
<gene>
    <name evidence="4" type="ORF">LHYA1_G003452</name>
</gene>
<dbReference type="RefSeq" id="XP_031007296.1">
    <property type="nucleotide sequence ID" value="XM_031148422.1"/>
</dbReference>
<dbReference type="Gene3D" id="4.10.240.10">
    <property type="entry name" value="Zn(2)-C6 fungal-type DNA-binding domain"/>
    <property type="match status" value="1"/>
</dbReference>
<accession>A0A8H8R532</accession>
<keyword evidence="5" id="KW-1185">Reference proteome</keyword>
<evidence type="ECO:0000259" key="3">
    <source>
        <dbReference type="PROSITE" id="PS50048"/>
    </source>
</evidence>
<dbReference type="PROSITE" id="PS00463">
    <property type="entry name" value="ZN2_CY6_FUNGAL_1"/>
    <property type="match status" value="1"/>
</dbReference>
<dbReference type="GO" id="GO:0000981">
    <property type="term" value="F:DNA-binding transcription factor activity, RNA polymerase II-specific"/>
    <property type="evidence" value="ECO:0007669"/>
    <property type="project" value="InterPro"/>
</dbReference>
<keyword evidence="1" id="KW-0539">Nucleus</keyword>
<feature type="domain" description="Zn(2)-C6 fungal-type" evidence="3">
    <location>
        <begin position="9"/>
        <end position="37"/>
    </location>
</feature>
<evidence type="ECO:0000256" key="2">
    <source>
        <dbReference type="SAM" id="MobiDB-lite"/>
    </source>
</evidence>
<comment type="caution">
    <text evidence="4">The sequence shown here is derived from an EMBL/GenBank/DDBJ whole genome shotgun (WGS) entry which is preliminary data.</text>
</comment>
<dbReference type="InterPro" id="IPR053175">
    <property type="entry name" value="DHMBA_Reg_Transcription_Factor"/>
</dbReference>
<feature type="compositionally biased region" description="Low complexity" evidence="2">
    <location>
        <begin position="461"/>
        <end position="474"/>
    </location>
</feature>
<organism evidence="4 5">
    <name type="scientific">Lachnellula hyalina</name>
    <dbReference type="NCBI Taxonomy" id="1316788"/>
    <lineage>
        <taxon>Eukaryota</taxon>
        <taxon>Fungi</taxon>
        <taxon>Dikarya</taxon>
        <taxon>Ascomycota</taxon>
        <taxon>Pezizomycotina</taxon>
        <taxon>Leotiomycetes</taxon>
        <taxon>Helotiales</taxon>
        <taxon>Lachnaceae</taxon>
        <taxon>Lachnellula</taxon>
    </lineage>
</organism>
<dbReference type="PROSITE" id="PS50048">
    <property type="entry name" value="ZN2_CY6_FUNGAL_2"/>
    <property type="match status" value="1"/>
</dbReference>
<dbReference type="GeneID" id="41983650"/>
<feature type="compositionally biased region" description="Polar residues" evidence="2">
    <location>
        <begin position="450"/>
        <end position="460"/>
    </location>
</feature>
<dbReference type="PANTHER" id="PTHR38791">
    <property type="entry name" value="ZN(II)2CYS6 TRANSCRIPTION FACTOR (EUROFUNG)-RELATED-RELATED"/>
    <property type="match status" value="1"/>
</dbReference>
<dbReference type="EMBL" id="QGMH01000030">
    <property type="protein sequence ID" value="TVY28508.1"/>
    <property type="molecule type" value="Genomic_DNA"/>
</dbReference>
<name>A0A8H8R532_9HELO</name>
<dbReference type="Proteomes" id="UP000431533">
    <property type="component" value="Unassembled WGS sequence"/>
</dbReference>
<reference evidence="4 5" key="1">
    <citation type="submission" date="2018-05" db="EMBL/GenBank/DDBJ databases">
        <title>Genome sequencing and assembly of the regulated plant pathogen Lachnellula willkommii and related sister species for the development of diagnostic species identification markers.</title>
        <authorList>
            <person name="Giroux E."/>
            <person name="Bilodeau G."/>
        </authorList>
    </citation>
    <scope>NUCLEOTIDE SEQUENCE [LARGE SCALE GENOMIC DNA]</scope>
    <source>
        <strain evidence="4 5">CBS 185.66</strain>
    </source>
</reference>
<dbReference type="SUPFAM" id="SSF57701">
    <property type="entry name" value="Zn2/Cys6 DNA-binding domain"/>
    <property type="match status" value="1"/>
</dbReference>
<evidence type="ECO:0000256" key="1">
    <source>
        <dbReference type="ARBA" id="ARBA00023242"/>
    </source>
</evidence>
<dbReference type="InterPro" id="IPR001138">
    <property type="entry name" value="Zn2Cys6_DnaBD"/>
</dbReference>
<proteinExistence type="predicted"/>
<evidence type="ECO:0000313" key="4">
    <source>
        <dbReference type="EMBL" id="TVY28508.1"/>
    </source>
</evidence>
<dbReference type="SMART" id="SM00066">
    <property type="entry name" value="GAL4"/>
    <property type="match status" value="1"/>
</dbReference>
<dbReference type="CDD" id="cd00067">
    <property type="entry name" value="GAL4"/>
    <property type="match status" value="1"/>
</dbReference>
<dbReference type="InterPro" id="IPR036864">
    <property type="entry name" value="Zn2-C6_fun-type_DNA-bd_sf"/>
</dbReference>
<feature type="region of interest" description="Disordered" evidence="2">
    <location>
        <begin position="442"/>
        <end position="474"/>
    </location>
</feature>